<dbReference type="EMBL" id="DAAUMB010000001">
    <property type="protein sequence ID" value="HAF1425799.1"/>
    <property type="molecule type" value="Genomic_DNA"/>
</dbReference>
<dbReference type="Gene3D" id="3.40.50.300">
    <property type="entry name" value="P-loop containing nucleotide triphosphate hydrolases"/>
    <property type="match status" value="1"/>
</dbReference>
<dbReference type="InterPro" id="IPR027417">
    <property type="entry name" value="P-loop_NTPase"/>
</dbReference>
<reference evidence="5" key="2">
    <citation type="submission" date="2020-02" db="EMBL/GenBank/DDBJ databases">
        <authorList>
            <consortium name="NCBI Pathogen Detection Project"/>
        </authorList>
    </citation>
    <scope>NUCLEOTIDE SEQUENCE</scope>
    <source>
        <strain evidence="4">MA.126 SEB-6</strain>
        <strain evidence="6">MA.132 KAW-3</strain>
        <strain evidence="3">MA.133 KAW-9</strain>
        <strain evidence="2">MA.134 KAK-3</strain>
        <strain evidence="5">MA.135 KAW-10</strain>
        <strain evidence="7">MA.AU142 KAW-22</strain>
    </source>
</reference>
<feature type="coiled-coil region" evidence="1">
    <location>
        <begin position="833"/>
        <end position="862"/>
    </location>
</feature>
<dbReference type="EMBL" id="DAAVUH010000001">
    <property type="protein sequence ID" value="HAF5661892.1"/>
    <property type="molecule type" value="Genomic_DNA"/>
</dbReference>
<dbReference type="EMBL" id="DAAURX010000002">
    <property type="protein sequence ID" value="HAF2462748.1"/>
    <property type="molecule type" value="Genomic_DNA"/>
</dbReference>
<dbReference type="EMBL" id="DAAURI010000001">
    <property type="protein sequence ID" value="HAF2665447.1"/>
    <property type="molecule type" value="Genomic_DNA"/>
</dbReference>
<dbReference type="RefSeq" id="WP_103133126.1">
    <property type="nucleotide sequence ID" value="NZ_PPHA01000025.1"/>
</dbReference>
<reference evidence="5" key="1">
    <citation type="journal article" date="2018" name="Genome Biol.">
        <title>SKESA: strategic k-mer extension for scrupulous assemblies.</title>
        <authorList>
            <person name="Souvorov A."/>
            <person name="Agarwala R."/>
            <person name="Lipman D.J."/>
        </authorList>
    </citation>
    <scope>NUCLEOTIDE SEQUENCE</scope>
    <source>
        <strain evidence="4">MA.126 SEB-6</strain>
        <strain evidence="6">MA.132 KAW-3</strain>
        <strain evidence="3">MA.133 KAW-9</strain>
        <strain evidence="2">MA.134 KAK-3</strain>
        <strain evidence="5">MA.135 KAW-10</strain>
        <strain evidence="7">MA.AU142 KAW-22</strain>
    </source>
</reference>
<comment type="caution">
    <text evidence="5">The sequence shown here is derived from an EMBL/GenBank/DDBJ whole genome shotgun (WGS) entry which is preliminary data.</text>
</comment>
<evidence type="ECO:0000313" key="3">
    <source>
        <dbReference type="EMBL" id="HAF2462748.1"/>
    </source>
</evidence>
<evidence type="ECO:0000313" key="7">
    <source>
        <dbReference type="EMBL" id="HAF5971463.1"/>
    </source>
</evidence>
<evidence type="ECO:0000313" key="4">
    <source>
        <dbReference type="EMBL" id="HAF2633510.1"/>
    </source>
</evidence>
<evidence type="ECO:0000313" key="6">
    <source>
        <dbReference type="EMBL" id="HAF5661892.1"/>
    </source>
</evidence>
<dbReference type="EMBL" id="DAAURQ010000001">
    <property type="protein sequence ID" value="HAF2633510.1"/>
    <property type="molecule type" value="Genomic_DNA"/>
</dbReference>
<gene>
    <name evidence="2" type="ORF">G8N45_000235</name>
    <name evidence="4" type="ORF">G8N59_000235</name>
    <name evidence="5" type="ORF">G8N66_000235</name>
    <name evidence="6" type="ORF">G8N89_000235</name>
    <name evidence="3" type="ORF">G8O02_000915</name>
    <name evidence="7" type="ORF">G9E84_000235</name>
</gene>
<evidence type="ECO:0000313" key="2">
    <source>
        <dbReference type="EMBL" id="HAF1425799.1"/>
    </source>
</evidence>
<keyword evidence="1" id="KW-0175">Coiled coil</keyword>
<proteinExistence type="predicted"/>
<dbReference type="EMBL" id="DAAVRJ010000001">
    <property type="protein sequence ID" value="HAF5971463.1"/>
    <property type="molecule type" value="Genomic_DNA"/>
</dbReference>
<accession>A0A744QYE3</accession>
<organism evidence="5">
    <name type="scientific">Salmonella enterica</name>
    <name type="common">Salmonella choleraesuis</name>
    <dbReference type="NCBI Taxonomy" id="28901"/>
    <lineage>
        <taxon>Bacteria</taxon>
        <taxon>Pseudomonadati</taxon>
        <taxon>Pseudomonadota</taxon>
        <taxon>Gammaproteobacteria</taxon>
        <taxon>Enterobacterales</taxon>
        <taxon>Enterobacteriaceae</taxon>
        <taxon>Salmonella</taxon>
    </lineage>
</organism>
<evidence type="ECO:0000313" key="5">
    <source>
        <dbReference type="EMBL" id="HAF2665447.1"/>
    </source>
</evidence>
<sequence>MANYINVNRRFYKSSNPQEEIPAQIYADWFEDSNTIGWDELLKYSRIIILAEAGAGKTREMKEQSTKLNQAGQFSFFIPTEALAEDLIIDILHPDEKIRFEQWKNSSDYAYLFLDAVDELKLKGDEFNKLLRKLRQQLEKHLSRVSIIMSCRPSDWNSYDFTILDEWLPDNQLSEENITPISQKSGREFFKDMVSDWFNQPAFSNPLEELEKETEQQSDDYHRLHCFYMRPMTNKQIRKFTCESAVSDPERFLQQLYTLDAEVFASRPQDLLSLITYWNTHQKFDSALILLESDIQNRLTENYSRCEKVLKSPQEIRNAIEKLALAMSLTRKLTIGISESFKSDNHSLNPQKILTDWLPKDINTLLRLAIFEPATYERVRFHHRSVLEYLAARRLQHLIKKGMPISACFNLLFSERCNFPVVIPSMRSVTAWLSLWDPYVCKELMNRAPEILLSGGDPGSLPIEVRSELLKNFVLHYKHGTSRGINIPLVQVTRFSHPELQPVIKKLWAEGYQNDDVRELLLEIIWTGKFQDCNALLEQAMYDPDIEITVRLRAIRAIAATDDYVLQQKIVHNVINSPELWPEKFIFHFAEDLFPQMLSVDNLLTLIKRTTEPKSSTSGFKWTLYNMATEITPESDAAIEFRDRITQLILDNNTQETRHYYPTSRYSYLTGALAKICARQLVSGFHNENESLIFSCLVCHFFNEIDFSYVNDDLSVIKNSLNNITITTIRKFIFITEWSLLSQIVKHDIDAFLLQERGIISNLNNNDLPWLITLLFDKSYPELRSVLLEFLFRFTPLADNIPEFHDSLINAVSDDETLLSSVHQWLRPKPIDIESIRRQEVRKEKEKNRQEAEKAQQDEEINKWLIWYDKTTTDSTWMLSDDTQFSVLNHVAVMLQKTHRRYSPEEFWSRDILKKTFSDDDIERIEIALRKYWRKSPIQLQFEQERINRSSPERSEIVAIMGLLAESDSQGWQKRLNHSEALLAIKYATLLQNNFTPFINELAITFPSIVKEIIGSELQYAINHINNGNHCPIIGQVANADIRLRNLLSDNIFNDVNSYLLAINEATINSGGSPVEKILMSLIDVISDDKKKIIAQNCVSAYKISPYNPEYYAFLRYALIFSPDVGMETFQHAFRKCPDKDSYIESLYATLFSHQASRRHQYPFYNSDISQQISMTGKLLDIAYQHIRREDDREHDDIFAPDLRDRAEEARGALLDRLLNISNDKTVIEIIRLAKQPHFYLSKARFEYLARERAALNSDNFSLTEEAVLKLDNYLEQPPHHQEALYQIMINRLQDLQYALSHSDFTDRDILRTVTLEAHMQPTLAWRLEAAANSAYSVVRESEVADGKKTDIRLLSMCGKHKAVIEVKLADKRWSIADFERALEHQLVGQYLRYDGCKTGCLLLTYNGDKKYWRNPITRERLYFKGLIEYLNVKANRIMSENSSLKLTVIGLDLTSPYLVPAHK</sequence>
<name>A0A744QYE3_SALER</name>
<dbReference type="SUPFAM" id="SSF52540">
    <property type="entry name" value="P-loop containing nucleoside triphosphate hydrolases"/>
    <property type="match status" value="1"/>
</dbReference>
<protein>
    <submittedName>
        <fullName evidence="5">Uncharacterized protein</fullName>
    </submittedName>
</protein>
<evidence type="ECO:0000256" key="1">
    <source>
        <dbReference type="SAM" id="Coils"/>
    </source>
</evidence>